<dbReference type="Proteomes" id="UP001446871">
    <property type="component" value="Unassembled WGS sequence"/>
</dbReference>
<evidence type="ECO:0000313" key="4">
    <source>
        <dbReference type="EMBL" id="KAK8072725.1"/>
    </source>
</evidence>
<dbReference type="Pfam" id="PF09792">
    <property type="entry name" value="But2"/>
    <property type="match status" value="1"/>
</dbReference>
<reference evidence="4 5" key="1">
    <citation type="submission" date="2023-01" db="EMBL/GenBank/DDBJ databases">
        <title>Analysis of 21 Apiospora genomes using comparative genomics revels a genus with tremendous synthesis potential of carbohydrate active enzymes and secondary metabolites.</title>
        <authorList>
            <person name="Sorensen T."/>
        </authorList>
    </citation>
    <scope>NUCLEOTIDE SEQUENCE [LARGE SCALE GENOMIC DNA]</scope>
    <source>
        <strain evidence="4 5">CBS 83171</strain>
    </source>
</reference>
<keyword evidence="5" id="KW-1185">Reference proteome</keyword>
<feature type="signal peptide" evidence="1">
    <location>
        <begin position="1"/>
        <end position="21"/>
    </location>
</feature>
<feature type="domain" description="Cell wall mannoprotein PIR1-like C-terminal" evidence="3">
    <location>
        <begin position="76"/>
        <end position="144"/>
    </location>
</feature>
<dbReference type="InterPro" id="IPR054508">
    <property type="entry name" value="PIR1-like_C"/>
</dbReference>
<keyword evidence="1" id="KW-0732">Signal</keyword>
<dbReference type="PANTHER" id="PTHR39613:SF1">
    <property type="entry name" value="ANCHORED CELL WALL PROTEIN, PUTATIVE (AFU_ORTHOLOGUE AFUA_4G08960)-RELATED"/>
    <property type="match status" value="1"/>
</dbReference>
<dbReference type="PANTHER" id="PTHR39613">
    <property type="entry name" value="ANCHORED CELL WALL PROTEIN, PUTATIVE (AFU_ORTHOLOGUE AFUA_4G08960)-RELATED"/>
    <property type="match status" value="1"/>
</dbReference>
<evidence type="ECO:0000256" key="1">
    <source>
        <dbReference type="SAM" id="SignalP"/>
    </source>
</evidence>
<sequence>MLAHLALLVASGLSFASLTQGSPIDARSNVGCTFHLSVNAGGNPPATYPVGQIDDGLCRARGDLEASTFTWFGDAFKDQRGRGCWWTPPTSVLQCDPSQQLSHGFDLGCHGNVSFSGQSTFFACKTDDSANIYLEPNGAQCQPVTLVADGCQSTCYDPDPHPLLDGNNNPPFKDCPANIIWSPYEKPQLMVPVDRSNPSNAYGPTYLGQVSQNFSTVYNVEIPSAYNGKSCKVFFSFPTLDQLASSNGTESYYFAGSGGVAFARLGKPASLDTTWEDVFGDSGGITGSTNGTNGITPLGQTHISPGHSYVVDRFACPAGSTLTYLITEPNNEDTYLVYLQNDVPVALGLFMSVC</sequence>
<accession>A0ABR1VR95</accession>
<evidence type="ECO:0000313" key="5">
    <source>
        <dbReference type="Proteomes" id="UP001446871"/>
    </source>
</evidence>
<feature type="chain" id="PRO_5045909187" description="Ubiquitin 3 binding protein But2 C-terminal domain-containing protein" evidence="1">
    <location>
        <begin position="22"/>
        <end position="354"/>
    </location>
</feature>
<evidence type="ECO:0000259" key="2">
    <source>
        <dbReference type="Pfam" id="PF09792"/>
    </source>
</evidence>
<dbReference type="Pfam" id="PF22799">
    <property type="entry name" value="PIR1-like_C"/>
    <property type="match status" value="1"/>
</dbReference>
<proteinExistence type="predicted"/>
<feature type="domain" description="Ubiquitin 3 binding protein But2 C-terminal" evidence="2">
    <location>
        <begin position="186"/>
        <end position="342"/>
    </location>
</feature>
<protein>
    <recommendedName>
        <fullName evidence="6">Ubiquitin 3 binding protein But2 C-terminal domain-containing protein</fullName>
    </recommendedName>
</protein>
<evidence type="ECO:0008006" key="6">
    <source>
        <dbReference type="Google" id="ProtNLM"/>
    </source>
</evidence>
<name>A0ABR1VR95_9PEZI</name>
<evidence type="ECO:0000259" key="3">
    <source>
        <dbReference type="Pfam" id="PF22799"/>
    </source>
</evidence>
<comment type="caution">
    <text evidence="4">The sequence shown here is derived from an EMBL/GenBank/DDBJ whole genome shotgun (WGS) entry which is preliminary data.</text>
</comment>
<dbReference type="EMBL" id="JAQQWM010000003">
    <property type="protein sequence ID" value="KAK8072725.1"/>
    <property type="molecule type" value="Genomic_DNA"/>
</dbReference>
<organism evidence="4 5">
    <name type="scientific">Apiospora saccharicola</name>
    <dbReference type="NCBI Taxonomy" id="335842"/>
    <lineage>
        <taxon>Eukaryota</taxon>
        <taxon>Fungi</taxon>
        <taxon>Dikarya</taxon>
        <taxon>Ascomycota</taxon>
        <taxon>Pezizomycotina</taxon>
        <taxon>Sordariomycetes</taxon>
        <taxon>Xylariomycetidae</taxon>
        <taxon>Amphisphaeriales</taxon>
        <taxon>Apiosporaceae</taxon>
        <taxon>Apiospora</taxon>
    </lineage>
</organism>
<gene>
    <name evidence="4" type="ORF">PG996_006073</name>
</gene>
<dbReference type="InterPro" id="IPR018620">
    <property type="entry name" value="Ubiquitin3-bd_protein_But2_C"/>
</dbReference>